<gene>
    <name evidence="2" type="ORF">LMJ30_03730</name>
</gene>
<evidence type="ECO:0000313" key="3">
    <source>
        <dbReference type="Proteomes" id="UP001198701"/>
    </source>
</evidence>
<organism evidence="2 3">
    <name type="scientific">Massilia agrisoli</name>
    <dbReference type="NCBI Taxonomy" id="2892444"/>
    <lineage>
        <taxon>Bacteria</taxon>
        <taxon>Pseudomonadati</taxon>
        <taxon>Pseudomonadota</taxon>
        <taxon>Betaproteobacteria</taxon>
        <taxon>Burkholderiales</taxon>
        <taxon>Oxalobacteraceae</taxon>
        <taxon>Telluria group</taxon>
        <taxon>Massilia</taxon>
    </lineage>
</organism>
<evidence type="ECO:0000256" key="1">
    <source>
        <dbReference type="SAM" id="SignalP"/>
    </source>
</evidence>
<dbReference type="PROSITE" id="PS51257">
    <property type="entry name" value="PROKAR_LIPOPROTEIN"/>
    <property type="match status" value="1"/>
</dbReference>
<name>A0ABS8IN95_9BURK</name>
<feature type="signal peptide" evidence="1">
    <location>
        <begin position="1"/>
        <end position="30"/>
    </location>
</feature>
<evidence type="ECO:0008006" key="4">
    <source>
        <dbReference type="Google" id="ProtNLM"/>
    </source>
</evidence>
<dbReference type="InterPro" id="IPR013783">
    <property type="entry name" value="Ig-like_fold"/>
</dbReference>
<sequence>MSNAKSLRAVPAFLLAVLLAACGGSGGSSGNVPVQTPAPPPPAPVPVPTPTCVVQLVADATVDIGKTAGASVLACGSEVMGEVSWTQLSGPAVTLLSSRSPTVSFDASEAGVVKLRADVRLASGALESPTAEITVAPRAAGSFVTVRTDHSVRPGTDTSVRAWPTLGAGETVTRIVWTQVSGPAVEMNTTDERVLMFRAPTVASDTALKFRATMTTSTGRQDADDVVIAIERQALAADSLLEMTARVHPYRTATRYADVLRQCTYDVALYYTDNVRNNFCKASTLPLLQEEAGPGVIPSVAQVMGRVLVSHDFLGANFEQFLLTQDPHGDFRRMLAGTTAIVLGSHVRPSFYMSATGAIYLDANNLWLTAAQRDVVTEVPDYRLAFDDELNYSAFGRQVKDNDYARRAFPSTERVNRSVDELVPVLGRLLYHELAHAADFFTPSQRALNPSLSIWGNVVGRITADALVSDSLAASYPLTSAEMAGLGQVTFQGLKATEQQKAYTAADVGRFFGSDLANDDYAYSSTREDLAMLFEEFMMSYRHGIRYDIAFTNVYRDGTPSGQVLVAWGQRGRIAEAAIKPRIKLVLAQVAPWIDPAVVDSLPAPQMMRAGQSWDANLVLGSGTGMSGISARRIVSGEDAAQRLREDSRKPRD</sequence>
<comment type="caution">
    <text evidence="2">The sequence shown here is derived from an EMBL/GenBank/DDBJ whole genome shotgun (WGS) entry which is preliminary data.</text>
</comment>
<protein>
    <recommendedName>
        <fullName evidence="4">Lipoprotein</fullName>
    </recommendedName>
</protein>
<keyword evidence="3" id="KW-1185">Reference proteome</keyword>
<accession>A0ABS8IN95</accession>
<keyword evidence="1" id="KW-0732">Signal</keyword>
<feature type="chain" id="PRO_5046033459" description="Lipoprotein" evidence="1">
    <location>
        <begin position="31"/>
        <end position="653"/>
    </location>
</feature>
<dbReference type="RefSeq" id="WP_229430995.1">
    <property type="nucleotide sequence ID" value="NZ_JAJHPV010000004.1"/>
</dbReference>
<proteinExistence type="predicted"/>
<evidence type="ECO:0000313" key="2">
    <source>
        <dbReference type="EMBL" id="MCC6070072.1"/>
    </source>
</evidence>
<dbReference type="Gene3D" id="2.60.40.10">
    <property type="entry name" value="Immunoglobulins"/>
    <property type="match status" value="1"/>
</dbReference>
<dbReference type="Proteomes" id="UP001198701">
    <property type="component" value="Unassembled WGS sequence"/>
</dbReference>
<reference evidence="2 3" key="1">
    <citation type="submission" date="2021-11" db="EMBL/GenBank/DDBJ databases">
        <authorList>
            <person name="Huq M.A."/>
        </authorList>
    </citation>
    <scope>NUCLEOTIDE SEQUENCE [LARGE SCALE GENOMIC DNA]</scope>
    <source>
        <strain evidence="2 3">MAHUQ-52</strain>
    </source>
</reference>
<dbReference type="EMBL" id="JAJHPV010000004">
    <property type="protein sequence ID" value="MCC6070072.1"/>
    <property type="molecule type" value="Genomic_DNA"/>
</dbReference>